<dbReference type="Proteomes" id="UP000886523">
    <property type="component" value="Unassembled WGS sequence"/>
</dbReference>
<evidence type="ECO:0000256" key="8">
    <source>
        <dbReference type="PIRNR" id="PIRNR023381"/>
    </source>
</evidence>
<proteinExistence type="inferred from homology"/>
<dbReference type="Gene3D" id="1.20.1280.290">
    <property type="match status" value="2"/>
</dbReference>
<feature type="transmembrane region" description="Helical" evidence="9">
    <location>
        <begin position="220"/>
        <end position="243"/>
    </location>
</feature>
<dbReference type="FunFam" id="1.20.1280.290:FF:000006">
    <property type="entry name" value="mannose-P-dolichol utilization defect 1 protein"/>
    <property type="match status" value="1"/>
</dbReference>
<dbReference type="OrthoDB" id="271506at2759"/>
<dbReference type="PIRSF" id="PIRSF023381">
    <property type="entry name" value="MannP-dilichol_defect-1p"/>
    <property type="match status" value="1"/>
</dbReference>
<evidence type="ECO:0000313" key="10">
    <source>
        <dbReference type="EMBL" id="KAF9519704.1"/>
    </source>
</evidence>
<comment type="subcellular location">
    <subcellularLocation>
        <location evidence="1 8">Membrane</location>
        <topology evidence="1 8">Multi-pass membrane protein</topology>
    </subcellularLocation>
</comment>
<keyword evidence="11" id="KW-1185">Reference proteome</keyword>
<evidence type="ECO:0000256" key="1">
    <source>
        <dbReference type="ARBA" id="ARBA00004141"/>
    </source>
</evidence>
<dbReference type="AlphaFoldDB" id="A0A9P6B8Z1"/>
<evidence type="ECO:0000256" key="7">
    <source>
        <dbReference type="ARBA" id="ARBA00038475"/>
    </source>
</evidence>
<keyword evidence="5 8" id="KW-1133">Transmembrane helix</keyword>
<evidence type="ECO:0000256" key="2">
    <source>
        <dbReference type="ARBA" id="ARBA00022448"/>
    </source>
</evidence>
<evidence type="ECO:0000256" key="4">
    <source>
        <dbReference type="ARBA" id="ARBA00022737"/>
    </source>
</evidence>
<keyword evidence="3 8" id="KW-0812">Transmembrane</keyword>
<gene>
    <name evidence="10" type="ORF">BS47DRAFT_1312338</name>
</gene>
<accession>A0A9P6B8Z1</accession>
<comment type="caution">
    <text evidence="10">The sequence shown here is derived from an EMBL/GenBank/DDBJ whole genome shotgun (WGS) entry which is preliminary data.</text>
</comment>
<evidence type="ECO:0000256" key="3">
    <source>
        <dbReference type="ARBA" id="ARBA00022692"/>
    </source>
</evidence>
<dbReference type="PANTHER" id="PTHR12226:SF2">
    <property type="entry name" value="MANNOSE-P-DOLICHOL UTILIZATION DEFECT 1 PROTEIN"/>
    <property type="match status" value="1"/>
</dbReference>
<keyword evidence="6 8" id="KW-0472">Membrane</keyword>
<dbReference type="Pfam" id="PF04193">
    <property type="entry name" value="PQ-loop"/>
    <property type="match status" value="2"/>
</dbReference>
<keyword evidence="4" id="KW-0677">Repeat</keyword>
<sequence length="269" mass="28583">MALLTRNLPRFISDPAIAIIGQTCYTSLVENLNINDMECIKLSISKALGLGIVAGGSVVKIPQVLLITKARSARGLSLSAYILETLGYSFTLAYSARNHFPFSTYGENLFLTIQNLAVTLLIILYPTSPTDPSGYNVIGVTAASLISAVLALSLVAVPHSLLALLQISTLPISLFSKIPQIVQNARARSTGQLSSVAVASQVLGCVARLFTTATEVGDPIVLWGFGLALLLNAVIAVQMWLYWGSDELPSHVAEKTRVEGTVPVAWASA</sequence>
<keyword evidence="2" id="KW-0813">Transport</keyword>
<evidence type="ECO:0000256" key="5">
    <source>
        <dbReference type="ARBA" id="ARBA00022989"/>
    </source>
</evidence>
<evidence type="ECO:0000256" key="9">
    <source>
        <dbReference type="SAM" id="Phobius"/>
    </source>
</evidence>
<dbReference type="EMBL" id="MU128916">
    <property type="protein sequence ID" value="KAF9519704.1"/>
    <property type="molecule type" value="Genomic_DNA"/>
</dbReference>
<dbReference type="InterPro" id="IPR016817">
    <property type="entry name" value="MannP-dilichol_defect-1"/>
</dbReference>
<dbReference type="PANTHER" id="PTHR12226">
    <property type="entry name" value="MANNOSE-P-DOLICHOL UTILIZATION DEFECT 1 LEC35 -RELATED"/>
    <property type="match status" value="1"/>
</dbReference>
<dbReference type="InterPro" id="IPR006603">
    <property type="entry name" value="PQ-loop_rpt"/>
</dbReference>
<evidence type="ECO:0000313" key="11">
    <source>
        <dbReference type="Proteomes" id="UP000886523"/>
    </source>
</evidence>
<name>A0A9P6B8Z1_9AGAM</name>
<evidence type="ECO:0000256" key="6">
    <source>
        <dbReference type="ARBA" id="ARBA00023136"/>
    </source>
</evidence>
<feature type="transmembrane region" description="Helical" evidence="9">
    <location>
        <begin position="137"/>
        <end position="157"/>
    </location>
</feature>
<feature type="transmembrane region" description="Helical" evidence="9">
    <location>
        <begin position="108"/>
        <end position="125"/>
    </location>
</feature>
<feature type="transmembrane region" description="Helical" evidence="9">
    <location>
        <begin position="78"/>
        <end position="96"/>
    </location>
</feature>
<comment type="similarity">
    <text evidence="7 8">Belongs to the MPDU1 (TC 2.A.43.3) family.</text>
</comment>
<dbReference type="SMART" id="SM00679">
    <property type="entry name" value="CTNS"/>
    <property type="match status" value="2"/>
</dbReference>
<organism evidence="10 11">
    <name type="scientific">Hydnum rufescens UP504</name>
    <dbReference type="NCBI Taxonomy" id="1448309"/>
    <lineage>
        <taxon>Eukaryota</taxon>
        <taxon>Fungi</taxon>
        <taxon>Dikarya</taxon>
        <taxon>Basidiomycota</taxon>
        <taxon>Agaricomycotina</taxon>
        <taxon>Agaricomycetes</taxon>
        <taxon>Cantharellales</taxon>
        <taxon>Hydnaceae</taxon>
        <taxon>Hydnum</taxon>
    </lineage>
</organism>
<dbReference type="GO" id="GO:0016020">
    <property type="term" value="C:membrane"/>
    <property type="evidence" value="ECO:0007669"/>
    <property type="project" value="UniProtKB-SubCell"/>
</dbReference>
<reference evidence="10" key="1">
    <citation type="journal article" date="2020" name="Nat. Commun.">
        <title>Large-scale genome sequencing of mycorrhizal fungi provides insights into the early evolution of symbiotic traits.</title>
        <authorList>
            <person name="Miyauchi S."/>
            <person name="Kiss E."/>
            <person name="Kuo A."/>
            <person name="Drula E."/>
            <person name="Kohler A."/>
            <person name="Sanchez-Garcia M."/>
            <person name="Morin E."/>
            <person name="Andreopoulos B."/>
            <person name="Barry K.W."/>
            <person name="Bonito G."/>
            <person name="Buee M."/>
            <person name="Carver A."/>
            <person name="Chen C."/>
            <person name="Cichocki N."/>
            <person name="Clum A."/>
            <person name="Culley D."/>
            <person name="Crous P.W."/>
            <person name="Fauchery L."/>
            <person name="Girlanda M."/>
            <person name="Hayes R.D."/>
            <person name="Keri Z."/>
            <person name="LaButti K."/>
            <person name="Lipzen A."/>
            <person name="Lombard V."/>
            <person name="Magnuson J."/>
            <person name="Maillard F."/>
            <person name="Murat C."/>
            <person name="Nolan M."/>
            <person name="Ohm R.A."/>
            <person name="Pangilinan J."/>
            <person name="Pereira M.F."/>
            <person name="Perotto S."/>
            <person name="Peter M."/>
            <person name="Pfister S."/>
            <person name="Riley R."/>
            <person name="Sitrit Y."/>
            <person name="Stielow J.B."/>
            <person name="Szollosi G."/>
            <person name="Zifcakova L."/>
            <person name="Stursova M."/>
            <person name="Spatafora J.W."/>
            <person name="Tedersoo L."/>
            <person name="Vaario L.M."/>
            <person name="Yamada A."/>
            <person name="Yan M."/>
            <person name="Wang P."/>
            <person name="Xu J."/>
            <person name="Bruns T."/>
            <person name="Baldrian P."/>
            <person name="Vilgalys R."/>
            <person name="Dunand C."/>
            <person name="Henrissat B."/>
            <person name="Grigoriev I.V."/>
            <person name="Hibbett D."/>
            <person name="Nagy L.G."/>
            <person name="Martin F.M."/>
        </authorList>
    </citation>
    <scope>NUCLEOTIDE SEQUENCE</scope>
    <source>
        <strain evidence="10">UP504</strain>
    </source>
</reference>
<protein>
    <recommendedName>
        <fullName evidence="8">Mannose-P-dolichol utilization defect 1 protein homolog</fullName>
    </recommendedName>
</protein>